<sequence length="106" mass="11844">MKRKAAADPGRVPGAQPGGDLREEIDMLRGLIQRVVSLAEGGRELEELLGILEKVGRASTRLATLLKTQQTLQNQDDLFDVLNQVIDEVLLEKRADLERKAEQKRL</sequence>
<evidence type="ECO:0000313" key="3">
    <source>
        <dbReference type="Proteomes" id="UP000050417"/>
    </source>
</evidence>
<evidence type="ECO:0000256" key="1">
    <source>
        <dbReference type="SAM" id="MobiDB-lite"/>
    </source>
</evidence>
<dbReference type="STRING" id="1134406.ADN00_13910"/>
<dbReference type="Proteomes" id="UP000050417">
    <property type="component" value="Unassembled WGS sequence"/>
</dbReference>
<proteinExistence type="predicted"/>
<evidence type="ECO:0000313" key="2">
    <source>
        <dbReference type="EMBL" id="KPL74097.1"/>
    </source>
</evidence>
<name>A0A0P6X2Z5_9CHLR</name>
<dbReference type="EMBL" id="LGCL01000033">
    <property type="protein sequence ID" value="KPL74097.1"/>
    <property type="molecule type" value="Genomic_DNA"/>
</dbReference>
<comment type="caution">
    <text evidence="2">The sequence shown here is derived from an EMBL/GenBank/DDBJ whole genome shotgun (WGS) entry which is preliminary data.</text>
</comment>
<feature type="region of interest" description="Disordered" evidence="1">
    <location>
        <begin position="1"/>
        <end position="20"/>
    </location>
</feature>
<protein>
    <submittedName>
        <fullName evidence="2">Uncharacterized protein</fullName>
    </submittedName>
</protein>
<gene>
    <name evidence="2" type="ORF">ADN00_13910</name>
</gene>
<dbReference type="AlphaFoldDB" id="A0A0P6X2Z5"/>
<accession>A0A0P6X2Z5</accession>
<dbReference type="RefSeq" id="WP_075063633.1">
    <property type="nucleotide sequence ID" value="NZ_LGCL01000033.1"/>
</dbReference>
<keyword evidence="3" id="KW-1185">Reference proteome</keyword>
<organism evidence="2 3">
    <name type="scientific">Ornatilinea apprima</name>
    <dbReference type="NCBI Taxonomy" id="1134406"/>
    <lineage>
        <taxon>Bacteria</taxon>
        <taxon>Bacillati</taxon>
        <taxon>Chloroflexota</taxon>
        <taxon>Anaerolineae</taxon>
        <taxon>Anaerolineales</taxon>
        <taxon>Anaerolineaceae</taxon>
        <taxon>Ornatilinea</taxon>
    </lineage>
</organism>
<reference evidence="2 3" key="1">
    <citation type="submission" date="2015-07" db="EMBL/GenBank/DDBJ databases">
        <title>Genome sequence of Ornatilinea apprima DSM 23815.</title>
        <authorList>
            <person name="Hemp J."/>
            <person name="Ward L.M."/>
            <person name="Pace L.A."/>
            <person name="Fischer W.W."/>
        </authorList>
    </citation>
    <scope>NUCLEOTIDE SEQUENCE [LARGE SCALE GENOMIC DNA]</scope>
    <source>
        <strain evidence="2 3">P3M-1</strain>
    </source>
</reference>